<dbReference type="Proteomes" id="UP000004949">
    <property type="component" value="Unassembled WGS sequence"/>
</dbReference>
<accession>G6XMX1</accession>
<protein>
    <submittedName>
        <fullName evidence="1">Uncharacterized protein</fullName>
    </submittedName>
</protein>
<dbReference type="AlphaFoldDB" id="G6XMX1"/>
<reference evidence="1 2" key="1">
    <citation type="submission" date="2011-10" db="EMBL/GenBank/DDBJ databases">
        <title>Genome sequence of Gluconobacter morbifer G707, isolated from Drosophila gut.</title>
        <authorList>
            <person name="Lee W.-J."/>
            <person name="Kim E.-K."/>
        </authorList>
    </citation>
    <scope>NUCLEOTIDE SEQUENCE [LARGE SCALE GENOMIC DNA]</scope>
    <source>
        <strain evidence="1 2">G707</strain>
    </source>
</reference>
<comment type="caution">
    <text evidence="1">The sequence shown here is derived from an EMBL/GenBank/DDBJ whole genome shotgun (WGS) entry which is preliminary data.</text>
</comment>
<evidence type="ECO:0000313" key="2">
    <source>
        <dbReference type="Proteomes" id="UP000004949"/>
    </source>
</evidence>
<dbReference type="STRING" id="1088869.GMO_28390"/>
<evidence type="ECO:0000313" key="1">
    <source>
        <dbReference type="EMBL" id="EHH66892.1"/>
    </source>
</evidence>
<gene>
    <name evidence="1" type="ORF">GMO_28390</name>
</gene>
<sequence>MWLMVQHADADPALQVLTLRQIEPLMRAGKFSRADYALMFDRVGLATIGTQHYGSQLSCKNGHFAPHSMDAGGSDSKVLDARRATMNLPSEAKYLTYVPDHC</sequence>
<name>G6XMX1_9PROT</name>
<proteinExistence type="predicted"/>
<organism evidence="1 2">
    <name type="scientific">Gluconobacter morbifer G707</name>
    <dbReference type="NCBI Taxonomy" id="1088869"/>
    <lineage>
        <taxon>Bacteria</taxon>
        <taxon>Pseudomonadati</taxon>
        <taxon>Pseudomonadota</taxon>
        <taxon>Alphaproteobacteria</taxon>
        <taxon>Acetobacterales</taxon>
        <taxon>Acetobacteraceae</taxon>
        <taxon>Gluconobacter</taxon>
    </lineage>
</organism>
<keyword evidence="2" id="KW-1185">Reference proteome</keyword>
<dbReference type="PATRIC" id="fig|1088869.3.peg.2833"/>
<dbReference type="EMBL" id="AGQV01000017">
    <property type="protein sequence ID" value="EHH66892.1"/>
    <property type="molecule type" value="Genomic_DNA"/>
</dbReference>